<evidence type="ECO:0000313" key="2">
    <source>
        <dbReference type="Proteomes" id="UP000499080"/>
    </source>
</evidence>
<dbReference type="AlphaFoldDB" id="A0A4Y2D0F4"/>
<proteinExistence type="predicted"/>
<sequence length="116" mass="13152">MLKERCSRRTRNFLLFNQVTLTAVRPQNTYFAKPLPAADLDDPVRTDCISIRKKKAKPNQNRESFSNLPCKILLSCTNVINICSNTLQSKTLSDCETESICYADSSNIISFSRTMP</sequence>
<protein>
    <submittedName>
        <fullName evidence="1">Uncharacterized protein</fullName>
    </submittedName>
</protein>
<evidence type="ECO:0000313" key="1">
    <source>
        <dbReference type="EMBL" id="GBM09577.1"/>
    </source>
</evidence>
<reference evidence="1 2" key="1">
    <citation type="journal article" date="2019" name="Sci. Rep.">
        <title>Orb-weaving spider Araneus ventricosus genome elucidates the spidroin gene catalogue.</title>
        <authorList>
            <person name="Kono N."/>
            <person name="Nakamura H."/>
            <person name="Ohtoshi R."/>
            <person name="Moran D.A.P."/>
            <person name="Shinohara A."/>
            <person name="Yoshida Y."/>
            <person name="Fujiwara M."/>
            <person name="Mori M."/>
            <person name="Tomita M."/>
            <person name="Arakawa K."/>
        </authorList>
    </citation>
    <scope>NUCLEOTIDE SEQUENCE [LARGE SCALE GENOMIC DNA]</scope>
</reference>
<organism evidence="1 2">
    <name type="scientific">Araneus ventricosus</name>
    <name type="common">Orbweaver spider</name>
    <name type="synonym">Epeira ventricosa</name>
    <dbReference type="NCBI Taxonomy" id="182803"/>
    <lineage>
        <taxon>Eukaryota</taxon>
        <taxon>Metazoa</taxon>
        <taxon>Ecdysozoa</taxon>
        <taxon>Arthropoda</taxon>
        <taxon>Chelicerata</taxon>
        <taxon>Arachnida</taxon>
        <taxon>Araneae</taxon>
        <taxon>Araneomorphae</taxon>
        <taxon>Entelegynae</taxon>
        <taxon>Araneoidea</taxon>
        <taxon>Araneidae</taxon>
        <taxon>Araneus</taxon>
    </lineage>
</organism>
<name>A0A4Y2D0F4_ARAVE</name>
<dbReference type="EMBL" id="BGPR01000272">
    <property type="protein sequence ID" value="GBM09577.1"/>
    <property type="molecule type" value="Genomic_DNA"/>
</dbReference>
<comment type="caution">
    <text evidence="1">The sequence shown here is derived from an EMBL/GenBank/DDBJ whole genome shotgun (WGS) entry which is preliminary data.</text>
</comment>
<gene>
    <name evidence="1" type="ORF">AVEN_29429_1</name>
</gene>
<keyword evidence="2" id="KW-1185">Reference proteome</keyword>
<accession>A0A4Y2D0F4</accession>
<dbReference type="Proteomes" id="UP000499080">
    <property type="component" value="Unassembled WGS sequence"/>
</dbReference>